<feature type="region of interest" description="Disordered" evidence="1">
    <location>
        <begin position="1"/>
        <end position="54"/>
    </location>
</feature>
<reference evidence="2" key="1">
    <citation type="submission" date="2020-02" db="EMBL/GenBank/DDBJ databases">
        <authorList>
            <person name="Meier V. D."/>
        </authorList>
    </citation>
    <scope>NUCLEOTIDE SEQUENCE</scope>
    <source>
        <strain evidence="2">AVDCRST_MAG66</strain>
    </source>
</reference>
<evidence type="ECO:0000313" key="2">
    <source>
        <dbReference type="EMBL" id="CAA9377561.1"/>
    </source>
</evidence>
<evidence type="ECO:0000256" key="1">
    <source>
        <dbReference type="SAM" id="MobiDB-lite"/>
    </source>
</evidence>
<protein>
    <submittedName>
        <fullName evidence="2">Uncharacterized protein</fullName>
    </submittedName>
</protein>
<sequence length="76" mass="8385">MPHRFGDHGLGRGHPESHDHRPGARAAARGRSRTSLVILRLTDRPTPPLPPTVMPRQVISSWVRHRPHPAASAPGR</sequence>
<name>A0A6J4N4W7_9PSEU</name>
<dbReference type="EMBL" id="CADCUS010000007">
    <property type="protein sequence ID" value="CAA9377561.1"/>
    <property type="molecule type" value="Genomic_DNA"/>
</dbReference>
<feature type="compositionally biased region" description="Basic and acidic residues" evidence="1">
    <location>
        <begin position="1"/>
        <end position="22"/>
    </location>
</feature>
<gene>
    <name evidence="2" type="ORF">AVDCRST_MAG66-54</name>
</gene>
<proteinExistence type="predicted"/>
<dbReference type="AlphaFoldDB" id="A0A6J4N4W7"/>
<accession>A0A6J4N4W7</accession>
<organism evidence="2">
    <name type="scientific">uncultured Pseudonocardia sp</name>
    <dbReference type="NCBI Taxonomy" id="211455"/>
    <lineage>
        <taxon>Bacteria</taxon>
        <taxon>Bacillati</taxon>
        <taxon>Actinomycetota</taxon>
        <taxon>Actinomycetes</taxon>
        <taxon>Pseudonocardiales</taxon>
        <taxon>Pseudonocardiaceae</taxon>
        <taxon>Pseudonocardia</taxon>
        <taxon>environmental samples</taxon>
    </lineage>
</organism>